<dbReference type="GO" id="GO:0005198">
    <property type="term" value="F:structural molecule activity"/>
    <property type="evidence" value="ECO:0007669"/>
    <property type="project" value="InterPro"/>
</dbReference>
<name>A0AAU8U412_9PSED</name>
<dbReference type="Proteomes" id="UP000033099">
    <property type="component" value="Chromosome"/>
</dbReference>
<gene>
    <name evidence="1" type="ORF">VO64_5819</name>
</gene>
<accession>A0AAU8U412</accession>
<dbReference type="AlphaFoldDB" id="A0AAU8U412"/>
<evidence type="ECO:0000313" key="2">
    <source>
        <dbReference type="Proteomes" id="UP000033099"/>
    </source>
</evidence>
<reference evidence="1 2" key="1">
    <citation type="journal article" date="2015" name="Genome Announc.">
        <title>Complete Genome Sequence of Biocontrol Strain Pseudomonas fluorescens LBUM223.</title>
        <authorList>
            <person name="Roquigny R."/>
            <person name="Arseneault T."/>
            <person name="Gadkar V.J."/>
            <person name="Novinscak A."/>
            <person name="Joly D.L."/>
            <person name="Filion M."/>
        </authorList>
    </citation>
    <scope>NUCLEOTIDE SEQUENCE [LARGE SCALE GENOMIC DNA]</scope>
    <source>
        <strain evidence="1 2">LBUM223</strain>
    </source>
</reference>
<dbReference type="InterPro" id="IPR010667">
    <property type="entry name" value="Phage_T4_Gp19"/>
</dbReference>
<sequence>MNGYADIQVVLMDSRERPTCLWYIRDAMPTSWSLGDLSAADSNVLIEKLELSYRWIKQVPVKL</sequence>
<dbReference type="KEGG" id="pfb:VO64_5819"/>
<proteinExistence type="predicted"/>
<dbReference type="Pfam" id="PF06841">
    <property type="entry name" value="Phage_T4_gp19"/>
    <property type="match status" value="1"/>
</dbReference>
<evidence type="ECO:0000313" key="1">
    <source>
        <dbReference type="EMBL" id="AKA86365.1"/>
    </source>
</evidence>
<organism evidence="1 2">
    <name type="scientific">Pseudomonas synxantha</name>
    <dbReference type="NCBI Taxonomy" id="47883"/>
    <lineage>
        <taxon>Bacteria</taxon>
        <taxon>Pseudomonadati</taxon>
        <taxon>Pseudomonadota</taxon>
        <taxon>Gammaproteobacteria</taxon>
        <taxon>Pseudomonadales</taxon>
        <taxon>Pseudomonadaceae</taxon>
        <taxon>Pseudomonas</taxon>
    </lineage>
</organism>
<protein>
    <submittedName>
        <fullName evidence="1">Uncharacterized protein</fullName>
    </submittedName>
</protein>
<dbReference type="EMBL" id="CP011117">
    <property type="protein sequence ID" value="AKA86365.1"/>
    <property type="molecule type" value="Genomic_DNA"/>
</dbReference>